<dbReference type="EC" id="6.1.1.-" evidence="7"/>
<protein>
    <recommendedName>
        <fullName evidence="7">Glutamyl-Q tRNA(Asp) synthetase</fullName>
        <shortName evidence="7">Glu-Q-RSs</shortName>
        <ecNumber evidence="7">6.1.1.-</ecNumber>
    </recommendedName>
</protein>
<evidence type="ECO:0000256" key="7">
    <source>
        <dbReference type="HAMAP-Rule" id="MF_01428"/>
    </source>
</evidence>
<keyword evidence="6 7" id="KW-0030">Aminoacyl-tRNA synthetase</keyword>
<dbReference type="Pfam" id="PF00749">
    <property type="entry name" value="tRNA-synt_1c"/>
    <property type="match status" value="2"/>
</dbReference>
<comment type="function">
    <text evidence="7">Catalyzes the tRNA-independent activation of glutamate in presence of ATP and the subsequent transfer of glutamate onto a tRNA(Asp). Glutamate is transferred on the 2-amino-5-(4,5-dihydroxy-2-cyclopenten-1-yl) moiety of the queuosine in the wobble position of the QUC anticodon.</text>
</comment>
<evidence type="ECO:0000313" key="11">
    <source>
        <dbReference type="Proteomes" id="UP001236657"/>
    </source>
</evidence>
<feature type="domain" description="Glutamyl/glutaminyl-tRNA synthetase class Ib catalytic" evidence="9">
    <location>
        <begin position="6"/>
        <end position="96"/>
    </location>
</feature>
<feature type="short sequence motif" description="'HIGH' region" evidence="7">
    <location>
        <begin position="9"/>
        <end position="19"/>
    </location>
</feature>
<comment type="similarity">
    <text evidence="7">Belongs to the class-I aminoacyl-tRNA synthetase family. GluQ subfamily.</text>
</comment>
<comment type="caution">
    <text evidence="7">Lacks conserved residue(s) required for the propagation of feature annotation.</text>
</comment>
<organism evidence="10 11">
    <name type="scientific">Thiothrix lacustris</name>
    <dbReference type="NCBI Taxonomy" id="525917"/>
    <lineage>
        <taxon>Bacteria</taxon>
        <taxon>Pseudomonadati</taxon>
        <taxon>Pseudomonadota</taxon>
        <taxon>Gammaproteobacteria</taxon>
        <taxon>Thiotrichales</taxon>
        <taxon>Thiotrichaceae</taxon>
        <taxon>Thiothrix</taxon>
    </lineage>
</organism>
<dbReference type="NCBIfam" id="NF004314">
    <property type="entry name" value="PRK05710.1-3"/>
    <property type="match status" value="1"/>
</dbReference>
<evidence type="ECO:0000256" key="8">
    <source>
        <dbReference type="RuleBase" id="RU363037"/>
    </source>
</evidence>
<dbReference type="PRINTS" id="PR00987">
    <property type="entry name" value="TRNASYNTHGLU"/>
</dbReference>
<dbReference type="Gene3D" id="3.40.50.620">
    <property type="entry name" value="HUPs"/>
    <property type="match status" value="2"/>
</dbReference>
<keyword evidence="3 7" id="KW-0547">Nucleotide-binding</keyword>
<keyword evidence="5 7" id="KW-0067">ATP-binding</keyword>
<keyword evidence="4" id="KW-0862">Zinc</keyword>
<feature type="domain" description="Glutamyl/glutaminyl-tRNA synthetase class Ib catalytic" evidence="9">
    <location>
        <begin position="108"/>
        <end position="243"/>
    </location>
</feature>
<evidence type="ECO:0000256" key="6">
    <source>
        <dbReference type="ARBA" id="ARBA00023146"/>
    </source>
</evidence>
<dbReference type="RefSeq" id="WP_308895493.1">
    <property type="nucleotide sequence ID" value="NZ_CP133218.1"/>
</dbReference>
<keyword evidence="1 7" id="KW-0436">Ligase</keyword>
<feature type="binding site" evidence="7">
    <location>
        <position position="42"/>
    </location>
    <ligand>
        <name>L-glutamate</name>
        <dbReference type="ChEBI" id="CHEBI:29985"/>
    </ligand>
</feature>
<evidence type="ECO:0000256" key="5">
    <source>
        <dbReference type="ARBA" id="ARBA00022840"/>
    </source>
</evidence>
<proteinExistence type="inferred from homology"/>
<dbReference type="GO" id="GO:0016874">
    <property type="term" value="F:ligase activity"/>
    <property type="evidence" value="ECO:0007669"/>
    <property type="project" value="UniProtKB-KW"/>
</dbReference>
<keyword evidence="8" id="KW-0648">Protein biosynthesis</keyword>
<feature type="binding site" evidence="7">
    <location>
        <position position="168"/>
    </location>
    <ligand>
        <name>L-glutamate</name>
        <dbReference type="ChEBI" id="CHEBI:29985"/>
    </ligand>
</feature>
<dbReference type="EMBL" id="CP133218">
    <property type="protein sequence ID" value="WML90898.1"/>
    <property type="molecule type" value="Genomic_DNA"/>
</dbReference>
<evidence type="ECO:0000256" key="3">
    <source>
        <dbReference type="ARBA" id="ARBA00022741"/>
    </source>
</evidence>
<evidence type="ECO:0000259" key="9">
    <source>
        <dbReference type="Pfam" id="PF00749"/>
    </source>
</evidence>
<dbReference type="PANTHER" id="PTHR43311">
    <property type="entry name" value="GLUTAMATE--TRNA LIGASE"/>
    <property type="match status" value="1"/>
</dbReference>
<dbReference type="HAMAP" id="MF_01428">
    <property type="entry name" value="Glu_Q_tRNA_synth"/>
    <property type="match status" value="1"/>
</dbReference>
<evidence type="ECO:0000256" key="1">
    <source>
        <dbReference type="ARBA" id="ARBA00022598"/>
    </source>
</evidence>
<feature type="short sequence motif" description="'KMSKS' region" evidence="7">
    <location>
        <begin position="206"/>
        <end position="210"/>
    </location>
</feature>
<dbReference type="InterPro" id="IPR020058">
    <property type="entry name" value="Glu/Gln-tRNA-synth_Ib_cat-dom"/>
</dbReference>
<dbReference type="Proteomes" id="UP001236657">
    <property type="component" value="Chromosome"/>
</dbReference>
<dbReference type="InterPro" id="IPR014729">
    <property type="entry name" value="Rossmann-like_a/b/a_fold"/>
</dbReference>
<feature type="binding site" evidence="7">
    <location>
        <begin position="6"/>
        <end position="10"/>
    </location>
    <ligand>
        <name>L-glutamate</name>
        <dbReference type="ChEBI" id="CHEBI:29985"/>
    </ligand>
</feature>
<dbReference type="InterPro" id="IPR000924">
    <property type="entry name" value="Glu/Gln-tRNA-synth"/>
</dbReference>
<keyword evidence="11" id="KW-1185">Reference proteome</keyword>
<reference evidence="10 11" key="1">
    <citation type="submission" date="2023-08" db="EMBL/GenBank/DDBJ databases">
        <title>New molecular markers tilS and rpoB for phylogenetic and monitoring studies of the genus Thiothrix biodiversity.</title>
        <authorList>
            <person name="Ravin N.V."/>
            <person name="Smolyakov D."/>
            <person name="Markov N.D."/>
            <person name="Beletsky A.V."/>
            <person name="Mardanov A.V."/>
            <person name="Rudenko T.S."/>
            <person name="Grabovich M.Y."/>
        </authorList>
    </citation>
    <scope>NUCLEOTIDE SEQUENCE [LARGE SCALE GENOMIC DNA]</scope>
    <source>
        <strain evidence="10 11">MK1</strain>
    </source>
</reference>
<feature type="binding site" evidence="7">
    <location>
        <position position="209"/>
    </location>
    <ligand>
        <name>ATP</name>
        <dbReference type="ChEBI" id="CHEBI:30616"/>
    </ligand>
</feature>
<dbReference type="InterPro" id="IPR022380">
    <property type="entry name" value="Glu-Q_tRNA(Asp)_Synthase"/>
</dbReference>
<gene>
    <name evidence="10" type="primary">gluQRS</name>
    <name evidence="7" type="synonym">gluQ</name>
    <name evidence="10" type="ORF">RCF98_00770</name>
</gene>
<evidence type="ECO:0000313" key="10">
    <source>
        <dbReference type="EMBL" id="WML90898.1"/>
    </source>
</evidence>
<evidence type="ECO:0000256" key="2">
    <source>
        <dbReference type="ARBA" id="ARBA00022723"/>
    </source>
</evidence>
<accession>A0ABY9MQU4</accession>
<dbReference type="InterPro" id="IPR049940">
    <property type="entry name" value="GluQ/Sye"/>
</dbReference>
<name>A0ABY9MQU4_9GAMM</name>
<feature type="binding site" evidence="7">
    <location>
        <position position="150"/>
    </location>
    <ligand>
        <name>L-glutamate</name>
        <dbReference type="ChEBI" id="CHEBI:29985"/>
    </ligand>
</feature>
<sequence length="266" mass="29531">MLTIGRFAPSPTGPLHFGSLVAATASYLAARQAGGNWLLRIEDLDKPREQPGAADVIIQTLRHYGFEWDGDILYQSQRHEAYRAALAALQEHTYACTRSRKGLPTLPSIRLRTHNAPICFSDSIQGYYCQCLTRDVGDFVLLRADGLFAYQLAVVVDDAFQGVNQVVRGADLLDNTPRQIFLQQLLGFTQPTYAHVPLVLNEHGQKLSKQNLAPALNTSARLQTLVSALRFLGQTCPDASEFATLSNLWDWAIAHWDISTIRHSQA</sequence>
<dbReference type="SUPFAM" id="SSF52374">
    <property type="entry name" value="Nucleotidylyl transferase"/>
    <property type="match status" value="1"/>
</dbReference>
<dbReference type="PANTHER" id="PTHR43311:SF1">
    <property type="entry name" value="GLUTAMYL-Q TRNA(ASP) SYNTHETASE"/>
    <property type="match status" value="1"/>
</dbReference>
<keyword evidence="2" id="KW-0479">Metal-binding</keyword>
<evidence type="ECO:0000256" key="4">
    <source>
        <dbReference type="ARBA" id="ARBA00022833"/>
    </source>
</evidence>